<evidence type="ECO:0000313" key="2">
    <source>
        <dbReference type="EMBL" id="KAK8400453.1"/>
    </source>
</evidence>
<dbReference type="Proteomes" id="UP001487740">
    <property type="component" value="Unassembled WGS sequence"/>
</dbReference>
<name>A0AAW0UJZ8_SCYPA</name>
<dbReference type="EMBL" id="JARAKH010000010">
    <property type="protein sequence ID" value="KAK8400453.1"/>
    <property type="molecule type" value="Genomic_DNA"/>
</dbReference>
<keyword evidence="3" id="KW-1185">Reference proteome</keyword>
<feature type="compositionally biased region" description="Basic residues" evidence="1">
    <location>
        <begin position="124"/>
        <end position="136"/>
    </location>
</feature>
<feature type="region of interest" description="Disordered" evidence="1">
    <location>
        <begin position="109"/>
        <end position="253"/>
    </location>
</feature>
<gene>
    <name evidence="2" type="ORF">O3P69_003247</name>
</gene>
<feature type="compositionally biased region" description="Polar residues" evidence="1">
    <location>
        <begin position="181"/>
        <end position="194"/>
    </location>
</feature>
<evidence type="ECO:0000313" key="3">
    <source>
        <dbReference type="Proteomes" id="UP001487740"/>
    </source>
</evidence>
<feature type="compositionally biased region" description="Low complexity" evidence="1">
    <location>
        <begin position="202"/>
        <end position="215"/>
    </location>
</feature>
<protein>
    <submittedName>
        <fullName evidence="2">Uncharacterized protein</fullName>
    </submittedName>
</protein>
<evidence type="ECO:0000256" key="1">
    <source>
        <dbReference type="SAM" id="MobiDB-lite"/>
    </source>
</evidence>
<reference evidence="2 3" key="1">
    <citation type="submission" date="2023-03" db="EMBL/GenBank/DDBJ databases">
        <title>High-quality genome of Scylla paramamosain provides insights in environmental adaptation.</title>
        <authorList>
            <person name="Zhang L."/>
        </authorList>
    </citation>
    <scope>NUCLEOTIDE SEQUENCE [LARGE SCALE GENOMIC DNA]</scope>
    <source>
        <strain evidence="2">LZ_2023a</strain>
        <tissue evidence="2">Muscle</tissue>
    </source>
</reference>
<proteinExistence type="predicted"/>
<sequence length="301" mass="32332">MPFVLQHFGGLLRSNNLYVRLFTHHRVWSFCVDWHSDQQARKACSRSLRSGRLPDPTVAAGGLLGHISSLPAGGTAASLTPSGRQSHDSRKCAAVRHVVARLSRYSLSAARKGRSSTEANSGAKARRAQKASPKRCHTQEDITVSKGRHVPKDIRVSKDCCAPKAPPPPSGSPPRGNDSSAHNLNTLTTMTQSVPGPVSRNTSVSPESQTSSTSSRLGQDRCTGPCTNGRPRPRSMDESPFSSSPPSPELDQILICPRPTFSSIRPYSEILEAISRRVRQALLSHAGKGDRPLAKSAPASP</sequence>
<accession>A0AAW0UJZ8</accession>
<organism evidence="2 3">
    <name type="scientific">Scylla paramamosain</name>
    <name type="common">Mud crab</name>
    <dbReference type="NCBI Taxonomy" id="85552"/>
    <lineage>
        <taxon>Eukaryota</taxon>
        <taxon>Metazoa</taxon>
        <taxon>Ecdysozoa</taxon>
        <taxon>Arthropoda</taxon>
        <taxon>Crustacea</taxon>
        <taxon>Multicrustacea</taxon>
        <taxon>Malacostraca</taxon>
        <taxon>Eumalacostraca</taxon>
        <taxon>Eucarida</taxon>
        <taxon>Decapoda</taxon>
        <taxon>Pleocyemata</taxon>
        <taxon>Brachyura</taxon>
        <taxon>Eubrachyura</taxon>
        <taxon>Portunoidea</taxon>
        <taxon>Portunidae</taxon>
        <taxon>Portuninae</taxon>
        <taxon>Scylla</taxon>
    </lineage>
</organism>
<comment type="caution">
    <text evidence="2">The sequence shown here is derived from an EMBL/GenBank/DDBJ whole genome shotgun (WGS) entry which is preliminary data.</text>
</comment>
<dbReference type="AlphaFoldDB" id="A0AAW0UJZ8"/>